<dbReference type="AlphaFoldDB" id="A0AAN5IAG2"/>
<comment type="caution">
    <text evidence="9">Lacks conserved residue(s) required for the propagation of feature annotation.</text>
</comment>
<organism evidence="10 11">
    <name type="scientific">Pristionchus mayeri</name>
    <dbReference type="NCBI Taxonomy" id="1317129"/>
    <lineage>
        <taxon>Eukaryota</taxon>
        <taxon>Metazoa</taxon>
        <taxon>Ecdysozoa</taxon>
        <taxon>Nematoda</taxon>
        <taxon>Chromadorea</taxon>
        <taxon>Rhabditida</taxon>
        <taxon>Rhabditina</taxon>
        <taxon>Diplogasteromorpha</taxon>
        <taxon>Diplogasteroidea</taxon>
        <taxon>Neodiplogasteridae</taxon>
        <taxon>Pristionchus</taxon>
    </lineage>
</organism>
<dbReference type="InterPro" id="IPR047664">
    <property type="entry name" value="SWEET"/>
</dbReference>
<dbReference type="EMBL" id="BTRK01000006">
    <property type="protein sequence ID" value="GMR58767.1"/>
    <property type="molecule type" value="Genomic_DNA"/>
</dbReference>
<evidence type="ECO:0000256" key="1">
    <source>
        <dbReference type="ARBA" id="ARBA00004127"/>
    </source>
</evidence>
<accession>A0AAN5IAG2</accession>
<protein>
    <recommendedName>
        <fullName evidence="9">Sugar transporter SWEET</fullName>
    </recommendedName>
</protein>
<dbReference type="Proteomes" id="UP001328107">
    <property type="component" value="Unassembled WGS sequence"/>
</dbReference>
<feature type="transmembrane region" description="Helical" evidence="9">
    <location>
        <begin position="184"/>
        <end position="204"/>
    </location>
</feature>
<dbReference type="GO" id="GO:0016020">
    <property type="term" value="C:membrane"/>
    <property type="evidence" value="ECO:0007669"/>
    <property type="project" value="InterPro"/>
</dbReference>
<feature type="transmembrane region" description="Helical" evidence="9">
    <location>
        <begin position="5"/>
        <end position="27"/>
    </location>
</feature>
<dbReference type="FunFam" id="1.20.1280.290:FF:000032">
    <property type="entry name" value="Sugar transporter SWEET"/>
    <property type="match status" value="1"/>
</dbReference>
<keyword evidence="4 9" id="KW-0762">Sugar transport</keyword>
<keyword evidence="7 9" id="KW-1133">Transmembrane helix</keyword>
<feature type="transmembrane region" description="Helical" evidence="9">
    <location>
        <begin position="95"/>
        <end position="113"/>
    </location>
</feature>
<dbReference type="Gene3D" id="1.20.1280.290">
    <property type="match status" value="2"/>
</dbReference>
<evidence type="ECO:0000256" key="2">
    <source>
        <dbReference type="ARBA" id="ARBA00007809"/>
    </source>
</evidence>
<reference evidence="11" key="1">
    <citation type="submission" date="2022-10" db="EMBL/GenBank/DDBJ databases">
        <title>Genome assembly of Pristionchus species.</title>
        <authorList>
            <person name="Yoshida K."/>
            <person name="Sommer R.J."/>
        </authorList>
    </citation>
    <scope>NUCLEOTIDE SEQUENCE [LARGE SCALE GENOMIC DNA]</scope>
    <source>
        <strain evidence="11">RS5460</strain>
    </source>
</reference>
<comment type="caution">
    <text evidence="10">The sequence shown here is derived from an EMBL/GenBank/DDBJ whole genome shotgun (WGS) entry which is preliminary data.</text>
</comment>
<keyword evidence="8 9" id="KW-0472">Membrane</keyword>
<dbReference type="Pfam" id="PF03083">
    <property type="entry name" value="MtN3_slv"/>
    <property type="match status" value="2"/>
</dbReference>
<dbReference type="PANTHER" id="PTHR10791">
    <property type="entry name" value="RAG1-ACTIVATING PROTEIN 1"/>
    <property type="match status" value="1"/>
</dbReference>
<evidence type="ECO:0000313" key="11">
    <source>
        <dbReference type="Proteomes" id="UP001328107"/>
    </source>
</evidence>
<evidence type="ECO:0000256" key="5">
    <source>
        <dbReference type="ARBA" id="ARBA00022692"/>
    </source>
</evidence>
<comment type="function">
    <text evidence="9">Mediates sugar transport across membranes.</text>
</comment>
<evidence type="ECO:0000313" key="10">
    <source>
        <dbReference type="EMBL" id="GMR58767.1"/>
    </source>
</evidence>
<feature type="transmembrane region" description="Helical" evidence="9">
    <location>
        <begin position="68"/>
        <end position="89"/>
    </location>
</feature>
<evidence type="ECO:0000256" key="3">
    <source>
        <dbReference type="ARBA" id="ARBA00022448"/>
    </source>
</evidence>
<dbReference type="PANTHER" id="PTHR10791:SF245">
    <property type="entry name" value="SUGAR TRANSPORTER SWEET"/>
    <property type="match status" value="1"/>
</dbReference>
<evidence type="ECO:0000256" key="7">
    <source>
        <dbReference type="ARBA" id="ARBA00022989"/>
    </source>
</evidence>
<keyword evidence="5 9" id="KW-0812">Transmembrane</keyword>
<keyword evidence="3 9" id="KW-0813">Transport</keyword>
<gene>
    <name evidence="10" type="ORF">PMAYCL1PPCAC_28962</name>
</gene>
<evidence type="ECO:0000256" key="8">
    <source>
        <dbReference type="ARBA" id="ARBA00023136"/>
    </source>
</evidence>
<dbReference type="GO" id="GO:0051119">
    <property type="term" value="F:sugar transmembrane transporter activity"/>
    <property type="evidence" value="ECO:0007669"/>
    <property type="project" value="InterPro"/>
</dbReference>
<feature type="transmembrane region" description="Helical" evidence="9">
    <location>
        <begin position="156"/>
        <end position="177"/>
    </location>
</feature>
<evidence type="ECO:0000256" key="6">
    <source>
        <dbReference type="ARBA" id="ARBA00022737"/>
    </source>
</evidence>
<keyword evidence="6" id="KW-0677">Repeat</keyword>
<comment type="similarity">
    <text evidence="2 9">Belongs to the SWEET sugar transporter family.</text>
</comment>
<keyword evidence="11" id="KW-1185">Reference proteome</keyword>
<name>A0AAN5IAG2_9BILA</name>
<evidence type="ECO:0000256" key="4">
    <source>
        <dbReference type="ARBA" id="ARBA00022597"/>
    </source>
</evidence>
<dbReference type="InterPro" id="IPR004316">
    <property type="entry name" value="SWEET_rpt"/>
</dbReference>
<feature type="non-terminal residue" evidence="10">
    <location>
        <position position="1"/>
    </location>
</feature>
<proteinExistence type="inferred from homology"/>
<feature type="transmembrane region" description="Helical" evidence="9">
    <location>
        <begin position="39"/>
        <end position="56"/>
    </location>
</feature>
<comment type="subcellular location">
    <subcellularLocation>
        <location evidence="1">Endomembrane system</location>
        <topology evidence="1">Multi-pass membrane protein</topology>
    </subcellularLocation>
</comment>
<evidence type="ECO:0000256" key="9">
    <source>
        <dbReference type="RuleBase" id="RU910715"/>
    </source>
</evidence>
<sequence length="226" mass="24751">STMEFLELFGMWLGIISMGFMILPMAQVKEWRTRGSTDGFSSVHLILPVLMMGCWLRHGFMTADKMNIIINSMGVVSSAFYIIVFAFYTKDKSNLYTQLGALGAAFLAIFAYVGSLSAEEAPDAMGKIAAVAQNAGIVGGIYQIKTVIETKTTEYMPASMQFGILFIVAQWTLFGILSGNIYMAAANIPGLLMSFISIALYVIYPPLTWRVPFLGVGGSQETKKKE</sequence>
<dbReference type="GO" id="GO:0012505">
    <property type="term" value="C:endomembrane system"/>
    <property type="evidence" value="ECO:0007669"/>
    <property type="project" value="UniProtKB-SubCell"/>
</dbReference>